<dbReference type="Gene3D" id="3.40.50.620">
    <property type="entry name" value="HUPs"/>
    <property type="match status" value="1"/>
</dbReference>
<dbReference type="PRINTS" id="PR01438">
    <property type="entry name" value="UNVRSLSTRESS"/>
</dbReference>
<sequence>MIISTPKIDDLNDSNTLTMSNTLANAQITADFSCNKPAKPRARSTSASIASTTTTSTASENASQPRQRRASTAVDGYVARVGFDTLGCDDTAEYAFTLQAKTDGWQRTKTSRTFLVGTDLNDYSAHALQWVMENMVENGDEIVALRVVPIELRDSLSKTGIPSFQGQESAARSEANNIMSTIRDRNLSNKEISIVVEYMVGNVRDTIQHMIKLYQPDMLVVGTRGRSSVKGFLLGSVSRYCLHHSPVPVIVVRPERKLNKSKNKAKGIFRRRSSVPVGNDIGYQSHSTQSIHNLSTSDFDFKSTHSSVSSASTGSTLFPSATIHAGESFPGQRASPAQRSRPLSSLFAPMQASTTTSPAVAPVYTSAHAPATATVPATAPPTSITIASTQARSPAPPPPDGILKMKKSLTTDGSTSKGRGFGKPGGFLSGSNILGPLMGRGDKDKDKDKKRNSQA</sequence>
<evidence type="ECO:0000313" key="4">
    <source>
        <dbReference type="Proteomes" id="UP000738359"/>
    </source>
</evidence>
<evidence type="ECO:0000256" key="1">
    <source>
        <dbReference type="SAM" id="MobiDB-lite"/>
    </source>
</evidence>
<evidence type="ECO:0000259" key="2">
    <source>
        <dbReference type="Pfam" id="PF00582"/>
    </source>
</evidence>
<dbReference type="InterPro" id="IPR006015">
    <property type="entry name" value="Universal_stress_UspA"/>
</dbReference>
<proteinExistence type="predicted"/>
<dbReference type="Proteomes" id="UP000738359">
    <property type="component" value="Unassembled WGS sequence"/>
</dbReference>
<gene>
    <name evidence="3" type="ORF">BGZ70_010411</name>
</gene>
<dbReference type="EMBL" id="JAAAHY010000939">
    <property type="protein sequence ID" value="KAF9954919.1"/>
    <property type="molecule type" value="Genomic_DNA"/>
</dbReference>
<feature type="compositionally biased region" description="Gly residues" evidence="1">
    <location>
        <begin position="419"/>
        <end position="428"/>
    </location>
</feature>
<accession>A0A9P6IZQ7</accession>
<organism evidence="3 4">
    <name type="scientific">Mortierella alpina</name>
    <name type="common">Oleaginous fungus</name>
    <name type="synonym">Mortierella renispora</name>
    <dbReference type="NCBI Taxonomy" id="64518"/>
    <lineage>
        <taxon>Eukaryota</taxon>
        <taxon>Fungi</taxon>
        <taxon>Fungi incertae sedis</taxon>
        <taxon>Mucoromycota</taxon>
        <taxon>Mortierellomycotina</taxon>
        <taxon>Mortierellomycetes</taxon>
        <taxon>Mortierellales</taxon>
        <taxon>Mortierellaceae</taxon>
        <taxon>Mortierella</taxon>
    </lineage>
</organism>
<dbReference type="PANTHER" id="PTHR47815:SF1">
    <property type="entry name" value="UNIVERSAL STRESS PROTEIN A FAMILY PROTEIN C25B2.10"/>
    <property type="match status" value="1"/>
</dbReference>
<dbReference type="AlphaFoldDB" id="A0A9P6IZQ7"/>
<dbReference type="InterPro" id="IPR006016">
    <property type="entry name" value="UspA"/>
</dbReference>
<feature type="region of interest" description="Disordered" evidence="1">
    <location>
        <begin position="323"/>
        <end position="342"/>
    </location>
</feature>
<evidence type="ECO:0000313" key="3">
    <source>
        <dbReference type="EMBL" id="KAF9954919.1"/>
    </source>
</evidence>
<name>A0A9P6IZQ7_MORAP</name>
<feature type="compositionally biased region" description="Low complexity" evidence="1">
    <location>
        <begin position="44"/>
        <end position="59"/>
    </location>
</feature>
<dbReference type="SUPFAM" id="SSF52402">
    <property type="entry name" value="Adenine nucleotide alpha hydrolases-like"/>
    <property type="match status" value="1"/>
</dbReference>
<protein>
    <recommendedName>
        <fullName evidence="2">UspA domain-containing protein</fullName>
    </recommendedName>
</protein>
<dbReference type="PANTHER" id="PTHR47815">
    <property type="entry name" value="UNIVERSAL STRESS PROTEIN A FAMILY PROTEIN C25B2.10"/>
    <property type="match status" value="1"/>
</dbReference>
<dbReference type="OrthoDB" id="843225at2759"/>
<feature type="compositionally biased region" description="Basic and acidic residues" evidence="1">
    <location>
        <begin position="440"/>
        <end position="455"/>
    </location>
</feature>
<dbReference type="InterPro" id="IPR014729">
    <property type="entry name" value="Rossmann-like_a/b/a_fold"/>
</dbReference>
<dbReference type="Pfam" id="PF00582">
    <property type="entry name" value="Usp"/>
    <property type="match status" value="1"/>
</dbReference>
<feature type="region of interest" description="Disordered" evidence="1">
    <location>
        <begin position="35"/>
        <end position="71"/>
    </location>
</feature>
<dbReference type="CDD" id="cd23659">
    <property type="entry name" value="USP_At3g01520-like"/>
    <property type="match status" value="1"/>
</dbReference>
<feature type="domain" description="UspA" evidence="2">
    <location>
        <begin position="112"/>
        <end position="253"/>
    </location>
</feature>
<comment type="caution">
    <text evidence="3">The sequence shown here is derived from an EMBL/GenBank/DDBJ whole genome shotgun (WGS) entry which is preliminary data.</text>
</comment>
<reference evidence="3" key="1">
    <citation type="journal article" date="2020" name="Fungal Divers.">
        <title>Resolving the Mortierellaceae phylogeny through synthesis of multi-gene phylogenetics and phylogenomics.</title>
        <authorList>
            <person name="Vandepol N."/>
            <person name="Liber J."/>
            <person name="Desiro A."/>
            <person name="Na H."/>
            <person name="Kennedy M."/>
            <person name="Barry K."/>
            <person name="Grigoriev I.V."/>
            <person name="Miller A.N."/>
            <person name="O'Donnell K."/>
            <person name="Stajich J.E."/>
            <person name="Bonito G."/>
        </authorList>
    </citation>
    <scope>NUCLEOTIDE SEQUENCE</scope>
    <source>
        <strain evidence="3">CK1249</strain>
    </source>
</reference>
<feature type="region of interest" description="Disordered" evidence="1">
    <location>
        <begin position="386"/>
        <end position="455"/>
    </location>
</feature>
<keyword evidence="4" id="KW-1185">Reference proteome</keyword>
<feature type="compositionally biased region" description="Polar residues" evidence="1">
    <location>
        <begin position="408"/>
        <end position="417"/>
    </location>
</feature>